<evidence type="ECO:0000313" key="3">
    <source>
        <dbReference type="Proteomes" id="UP000438429"/>
    </source>
</evidence>
<reference evidence="2 3" key="1">
    <citation type="submission" date="2019-06" db="EMBL/GenBank/DDBJ databases">
        <title>Draft genomes of female and male turbot (Scophthalmus maximus).</title>
        <authorList>
            <person name="Xu H."/>
            <person name="Xu X.-W."/>
            <person name="Shao C."/>
            <person name="Chen S."/>
        </authorList>
    </citation>
    <scope>NUCLEOTIDE SEQUENCE [LARGE SCALE GENOMIC DNA]</scope>
    <source>
        <strain evidence="2">Ysfricsl-2016a</strain>
        <tissue evidence="2">Blood</tissue>
    </source>
</reference>
<dbReference type="AlphaFoldDB" id="A0A6A4SSD1"/>
<comment type="caution">
    <text evidence="2">The sequence shown here is derived from an EMBL/GenBank/DDBJ whole genome shotgun (WGS) entry which is preliminary data.</text>
</comment>
<feature type="region of interest" description="Disordered" evidence="1">
    <location>
        <begin position="75"/>
        <end position="114"/>
    </location>
</feature>
<organism evidence="2 3">
    <name type="scientific">Scophthalmus maximus</name>
    <name type="common">Turbot</name>
    <name type="synonym">Psetta maxima</name>
    <dbReference type="NCBI Taxonomy" id="52904"/>
    <lineage>
        <taxon>Eukaryota</taxon>
        <taxon>Metazoa</taxon>
        <taxon>Chordata</taxon>
        <taxon>Craniata</taxon>
        <taxon>Vertebrata</taxon>
        <taxon>Euteleostomi</taxon>
        <taxon>Actinopterygii</taxon>
        <taxon>Neopterygii</taxon>
        <taxon>Teleostei</taxon>
        <taxon>Neoteleostei</taxon>
        <taxon>Acanthomorphata</taxon>
        <taxon>Carangaria</taxon>
        <taxon>Pleuronectiformes</taxon>
        <taxon>Pleuronectoidei</taxon>
        <taxon>Scophthalmidae</taxon>
        <taxon>Scophthalmus</taxon>
    </lineage>
</organism>
<accession>A0A6A4SSD1</accession>
<gene>
    <name evidence="2" type="ORF">F2P81_009777</name>
</gene>
<name>A0A6A4SSD1_SCOMX</name>
<dbReference type="Proteomes" id="UP000438429">
    <property type="component" value="Unassembled WGS sequence"/>
</dbReference>
<feature type="compositionally biased region" description="Basic and acidic residues" evidence="1">
    <location>
        <begin position="78"/>
        <end position="114"/>
    </location>
</feature>
<dbReference type="EMBL" id="VEVO01000009">
    <property type="protein sequence ID" value="KAF0036903.1"/>
    <property type="molecule type" value="Genomic_DNA"/>
</dbReference>
<proteinExistence type="predicted"/>
<evidence type="ECO:0000256" key="1">
    <source>
        <dbReference type="SAM" id="MobiDB-lite"/>
    </source>
</evidence>
<sequence length="143" mass="16511">MRDDDGRPKCISCVRGTTGDSQSATINNQSLRTQRTRQQLHIRTTYCLSQLHKHSQDKRTGQMIVETFPLEGAKLRTRREAPTSREASKSSRSFERVAKLRTRRETPNASRSSERVAKLRQVAMRRNVSLCQFPVVNRLDRQL</sequence>
<evidence type="ECO:0000313" key="2">
    <source>
        <dbReference type="EMBL" id="KAF0036903.1"/>
    </source>
</evidence>
<protein>
    <submittedName>
        <fullName evidence="2">Uncharacterized protein</fullName>
    </submittedName>
</protein>